<feature type="transmembrane region" description="Helical" evidence="1">
    <location>
        <begin position="42"/>
        <end position="62"/>
    </location>
</feature>
<evidence type="ECO:0008006" key="3">
    <source>
        <dbReference type="Google" id="ProtNLM"/>
    </source>
</evidence>
<dbReference type="InterPro" id="IPR007404">
    <property type="entry name" value="YdjM-like"/>
</dbReference>
<evidence type="ECO:0000313" key="2">
    <source>
        <dbReference type="EMBL" id="SVC43669.1"/>
    </source>
</evidence>
<keyword evidence="1" id="KW-1133">Transmembrane helix</keyword>
<dbReference type="AlphaFoldDB" id="A0A382M434"/>
<sequence>VLVWFAAVSITVVALIFRSPDLDYRLVMLGSVLPLVEGAFGGRWLLHSVAFNAVLLFGVMVVAHGRRPTQRRWLALPIGTFCHLALDGTWADTGVFWWPFAGLGALGTGAVSEFERLPGVLLLEGAGLMVGCWAWRRFSLSDRSVRRALLTEGRLSETRRP</sequence>
<accession>A0A382M434</accession>
<organism evidence="2">
    <name type="scientific">marine metagenome</name>
    <dbReference type="NCBI Taxonomy" id="408172"/>
    <lineage>
        <taxon>unclassified sequences</taxon>
        <taxon>metagenomes</taxon>
        <taxon>ecological metagenomes</taxon>
    </lineage>
</organism>
<dbReference type="Pfam" id="PF04307">
    <property type="entry name" value="YdjM"/>
    <property type="match status" value="1"/>
</dbReference>
<proteinExistence type="predicted"/>
<dbReference type="EMBL" id="UINC01091137">
    <property type="protein sequence ID" value="SVC43669.1"/>
    <property type="molecule type" value="Genomic_DNA"/>
</dbReference>
<name>A0A382M434_9ZZZZ</name>
<protein>
    <recommendedName>
        <fullName evidence="3">Metal-dependent hydrolase</fullName>
    </recommendedName>
</protein>
<keyword evidence="1" id="KW-0472">Membrane</keyword>
<keyword evidence="1" id="KW-0812">Transmembrane</keyword>
<feature type="non-terminal residue" evidence="2">
    <location>
        <position position="1"/>
    </location>
</feature>
<gene>
    <name evidence="2" type="ORF">METZ01_LOCUS296523</name>
</gene>
<reference evidence="2" key="1">
    <citation type="submission" date="2018-05" db="EMBL/GenBank/DDBJ databases">
        <authorList>
            <person name="Lanie J.A."/>
            <person name="Ng W.-L."/>
            <person name="Kazmierczak K.M."/>
            <person name="Andrzejewski T.M."/>
            <person name="Davidsen T.M."/>
            <person name="Wayne K.J."/>
            <person name="Tettelin H."/>
            <person name="Glass J.I."/>
            <person name="Rusch D."/>
            <person name="Podicherti R."/>
            <person name="Tsui H.-C.T."/>
            <person name="Winkler M.E."/>
        </authorList>
    </citation>
    <scope>NUCLEOTIDE SEQUENCE</scope>
</reference>
<evidence type="ECO:0000256" key="1">
    <source>
        <dbReference type="SAM" id="Phobius"/>
    </source>
</evidence>